<evidence type="ECO:0000256" key="1">
    <source>
        <dbReference type="ARBA" id="ARBA00004442"/>
    </source>
</evidence>
<evidence type="ECO:0000256" key="7">
    <source>
        <dbReference type="ARBA" id="ARBA00023237"/>
    </source>
</evidence>
<comment type="subcellular location">
    <subcellularLocation>
        <location evidence="1">Cell outer membrane</location>
    </subcellularLocation>
</comment>
<comment type="similarity">
    <text evidence="2">Belongs to the outer membrane factor (OMF) (TC 1.B.17) family.</text>
</comment>
<dbReference type="SUPFAM" id="SSF56954">
    <property type="entry name" value="Outer membrane efflux proteins (OEP)"/>
    <property type="match status" value="1"/>
</dbReference>
<reference evidence="9 10" key="1">
    <citation type="submission" date="2018-06" db="EMBL/GenBank/DDBJ databases">
        <authorList>
            <consortium name="Pathogen Informatics"/>
            <person name="Doyle S."/>
        </authorList>
    </citation>
    <scope>NUCLEOTIDE SEQUENCE [LARGE SCALE GENOMIC DNA]</scope>
    <source>
        <strain evidence="9 10">NCTC11190</strain>
    </source>
</reference>
<dbReference type="OrthoDB" id="9811587at2"/>
<dbReference type="Proteomes" id="UP000255233">
    <property type="component" value="Unassembled WGS sequence"/>
</dbReference>
<proteinExistence type="inferred from homology"/>
<keyword evidence="7" id="KW-0998">Cell outer membrane</keyword>
<dbReference type="GO" id="GO:0009279">
    <property type="term" value="C:cell outer membrane"/>
    <property type="evidence" value="ECO:0007669"/>
    <property type="project" value="UniProtKB-SubCell"/>
</dbReference>
<dbReference type="GO" id="GO:0015562">
    <property type="term" value="F:efflux transmembrane transporter activity"/>
    <property type="evidence" value="ECO:0007669"/>
    <property type="project" value="InterPro"/>
</dbReference>
<keyword evidence="3" id="KW-0813">Transport</keyword>
<evidence type="ECO:0000256" key="8">
    <source>
        <dbReference type="SAM" id="SignalP"/>
    </source>
</evidence>
<evidence type="ECO:0000256" key="6">
    <source>
        <dbReference type="ARBA" id="ARBA00023136"/>
    </source>
</evidence>
<sequence>MKKLRILIGAAWLCTAGPMTTEAAPWTLRECIEYARTHNIQVQSAEVSNSSAGINLLQAKAQQTPTLSFSTGQGISHGKEDGTSYSGSYSLNAGLTIYQGSRLTNTVRQREIQTRSTQLEVAVARNDIEISVTEAYLAILYANENLRTMQQTVEASQAQMERTRALLDAGSVSVSDYAQIEAQYHSDVYDRTVAENTLAQAELKLKQLLELELDDEFEVAFPEVDDADVMAVIPDLAEVYASATQAMPQVESSRLEIEASRVNEKIARGQKLPTVSLSAAVGTGNFSNSGYSFFNQLSDKLNESATVNISVPIFNNRSARSAIDQARLETRSSELSHEQTLKDLLSEVESLWQDATSAQSRYTAAAGKLKSAELSYRLVQEKFDSGMKNAVDLLTEKNNYLSAQQELIQAKYQSVLSLRLLEFYRGGRIDL</sequence>
<dbReference type="STRING" id="880526.GCA_000427365_01376"/>
<evidence type="ECO:0000313" key="9">
    <source>
        <dbReference type="EMBL" id="SUE32881.1"/>
    </source>
</evidence>
<accession>A0A379MMN4</accession>
<dbReference type="InterPro" id="IPR051906">
    <property type="entry name" value="TolC-like"/>
</dbReference>
<keyword evidence="4" id="KW-1134">Transmembrane beta strand</keyword>
<keyword evidence="5" id="KW-0812">Transmembrane</keyword>
<dbReference type="PANTHER" id="PTHR30026:SF20">
    <property type="entry name" value="OUTER MEMBRANE PROTEIN TOLC"/>
    <property type="match status" value="1"/>
</dbReference>
<evidence type="ECO:0000256" key="3">
    <source>
        <dbReference type="ARBA" id="ARBA00022448"/>
    </source>
</evidence>
<evidence type="ECO:0000256" key="2">
    <source>
        <dbReference type="ARBA" id="ARBA00007613"/>
    </source>
</evidence>
<dbReference type="RefSeq" id="WP_051214409.1">
    <property type="nucleotide sequence ID" value="NZ_UGVL01000001.1"/>
</dbReference>
<dbReference type="AlphaFoldDB" id="A0A379MMN4"/>
<dbReference type="Gene3D" id="1.20.1600.10">
    <property type="entry name" value="Outer membrane efflux proteins (OEP)"/>
    <property type="match status" value="1"/>
</dbReference>
<evidence type="ECO:0000256" key="5">
    <source>
        <dbReference type="ARBA" id="ARBA00022692"/>
    </source>
</evidence>
<feature type="chain" id="PRO_5016805983" evidence="8">
    <location>
        <begin position="24"/>
        <end position="431"/>
    </location>
</feature>
<keyword evidence="10" id="KW-1185">Reference proteome</keyword>
<evidence type="ECO:0000256" key="4">
    <source>
        <dbReference type="ARBA" id="ARBA00022452"/>
    </source>
</evidence>
<dbReference type="PANTHER" id="PTHR30026">
    <property type="entry name" value="OUTER MEMBRANE PROTEIN TOLC"/>
    <property type="match status" value="1"/>
</dbReference>
<dbReference type="GO" id="GO:0015288">
    <property type="term" value="F:porin activity"/>
    <property type="evidence" value="ECO:0007669"/>
    <property type="project" value="TreeGrafter"/>
</dbReference>
<feature type="signal peptide" evidence="8">
    <location>
        <begin position="1"/>
        <end position="23"/>
    </location>
</feature>
<name>A0A379MMN4_9BACT</name>
<keyword evidence="6" id="KW-0472">Membrane</keyword>
<protein>
    <submittedName>
        <fullName evidence="9">Outer membrane efflux protein BepC</fullName>
    </submittedName>
</protein>
<evidence type="ECO:0000313" key="10">
    <source>
        <dbReference type="Proteomes" id="UP000255233"/>
    </source>
</evidence>
<dbReference type="GO" id="GO:1990281">
    <property type="term" value="C:efflux pump complex"/>
    <property type="evidence" value="ECO:0007669"/>
    <property type="project" value="TreeGrafter"/>
</dbReference>
<organism evidence="9 10">
    <name type="scientific">Rikenella microfusus</name>
    <dbReference type="NCBI Taxonomy" id="28139"/>
    <lineage>
        <taxon>Bacteria</taxon>
        <taxon>Pseudomonadati</taxon>
        <taxon>Bacteroidota</taxon>
        <taxon>Bacteroidia</taxon>
        <taxon>Bacteroidales</taxon>
        <taxon>Rikenellaceae</taxon>
        <taxon>Rikenella</taxon>
    </lineage>
</organism>
<gene>
    <name evidence="9" type="primary">bepC_2</name>
    <name evidence="9" type="ORF">NCTC11190_00062</name>
</gene>
<dbReference type="EMBL" id="UGVL01000001">
    <property type="protein sequence ID" value="SUE32881.1"/>
    <property type="molecule type" value="Genomic_DNA"/>
</dbReference>
<keyword evidence="8" id="KW-0732">Signal</keyword>
<dbReference type="InterPro" id="IPR003423">
    <property type="entry name" value="OMP_efflux"/>
</dbReference>
<dbReference type="Pfam" id="PF02321">
    <property type="entry name" value="OEP"/>
    <property type="match status" value="2"/>
</dbReference>